<feature type="region of interest" description="Disordered" evidence="6">
    <location>
        <begin position="476"/>
        <end position="502"/>
    </location>
</feature>
<feature type="compositionally biased region" description="Basic and acidic residues" evidence="6">
    <location>
        <begin position="406"/>
        <end position="428"/>
    </location>
</feature>
<dbReference type="Proteomes" id="UP001300672">
    <property type="component" value="Chromosome"/>
</dbReference>
<comment type="similarity">
    <text evidence="1 5">Belongs to the peptidase S41A family.</text>
</comment>
<evidence type="ECO:0000256" key="5">
    <source>
        <dbReference type="RuleBase" id="RU004404"/>
    </source>
</evidence>
<dbReference type="Gene3D" id="2.30.42.10">
    <property type="match status" value="1"/>
</dbReference>
<evidence type="ECO:0000259" key="7">
    <source>
        <dbReference type="PROSITE" id="PS50106"/>
    </source>
</evidence>
<dbReference type="GO" id="GO:0007165">
    <property type="term" value="P:signal transduction"/>
    <property type="evidence" value="ECO:0007669"/>
    <property type="project" value="TreeGrafter"/>
</dbReference>
<dbReference type="InterPro" id="IPR005151">
    <property type="entry name" value="Tail-specific_protease"/>
</dbReference>
<dbReference type="Gene3D" id="3.90.226.10">
    <property type="entry name" value="2-enoyl-CoA Hydratase, Chain A, domain 1"/>
    <property type="match status" value="1"/>
</dbReference>
<dbReference type="CDD" id="cd07560">
    <property type="entry name" value="Peptidase_S41_CPP"/>
    <property type="match status" value="1"/>
</dbReference>
<feature type="compositionally biased region" description="Polar residues" evidence="6">
    <location>
        <begin position="492"/>
        <end position="502"/>
    </location>
</feature>
<dbReference type="SMART" id="SM00228">
    <property type="entry name" value="PDZ"/>
    <property type="match status" value="1"/>
</dbReference>
<dbReference type="SMART" id="SM00245">
    <property type="entry name" value="TSPc"/>
    <property type="match status" value="1"/>
</dbReference>
<keyword evidence="2 5" id="KW-0645">Protease</keyword>
<dbReference type="Pfam" id="PF22694">
    <property type="entry name" value="CtpB_N-like"/>
    <property type="match status" value="1"/>
</dbReference>
<evidence type="ECO:0000256" key="6">
    <source>
        <dbReference type="SAM" id="MobiDB-lite"/>
    </source>
</evidence>
<reference evidence="8" key="1">
    <citation type="journal article" date="2023" name="Int. J. Mol. Sci.">
        <title>Metagenomics Revealed a New Genus 'Candidatus Thiocaldithrix dubininis' gen. nov., sp. nov. and a New Species 'Candidatus Thiothrix putei' sp. nov. in the Family Thiotrichaceae, Some Members of Which Have Traits of Both Na+- and H+-Motive Energetics.</title>
        <authorList>
            <person name="Ravin N.V."/>
            <person name="Muntyan M.S."/>
            <person name="Smolyakov D.D."/>
            <person name="Rudenko T.S."/>
            <person name="Beletsky A.V."/>
            <person name="Mardanov A.V."/>
            <person name="Grabovich M.Y."/>
        </authorList>
    </citation>
    <scope>NUCLEOTIDE SEQUENCE</scope>
    <source>
        <strain evidence="8">GKL-01</strain>
    </source>
</reference>
<dbReference type="SUPFAM" id="SSF52096">
    <property type="entry name" value="ClpP/crotonase"/>
    <property type="match status" value="1"/>
</dbReference>
<feature type="region of interest" description="Disordered" evidence="6">
    <location>
        <begin position="372"/>
        <end position="459"/>
    </location>
</feature>
<evidence type="ECO:0000313" key="8">
    <source>
        <dbReference type="EMBL" id="WGZ91288.1"/>
    </source>
</evidence>
<name>A0AA95H884_9GAMM</name>
<dbReference type="FunFam" id="2.30.42.10:FF:000063">
    <property type="entry name" value="Peptidase, S41 family"/>
    <property type="match status" value="1"/>
</dbReference>
<dbReference type="InterPro" id="IPR004447">
    <property type="entry name" value="Peptidase_S41A"/>
</dbReference>
<protein>
    <submittedName>
        <fullName evidence="8">S41 family peptidase</fullName>
    </submittedName>
</protein>
<gene>
    <name evidence="8" type="ORF">QJT80_02165</name>
</gene>
<dbReference type="InterPro" id="IPR029045">
    <property type="entry name" value="ClpP/crotonase-like_dom_sf"/>
</dbReference>
<accession>A0AA95H884</accession>
<dbReference type="SUPFAM" id="SSF50156">
    <property type="entry name" value="PDZ domain-like"/>
    <property type="match status" value="1"/>
</dbReference>
<dbReference type="NCBIfam" id="TIGR00225">
    <property type="entry name" value="prc"/>
    <property type="match status" value="1"/>
</dbReference>
<feature type="domain" description="PDZ" evidence="7">
    <location>
        <begin position="90"/>
        <end position="158"/>
    </location>
</feature>
<feature type="compositionally biased region" description="Basic and acidic residues" evidence="6">
    <location>
        <begin position="441"/>
        <end position="459"/>
    </location>
</feature>
<organism evidence="8">
    <name type="scientific">Candidatus Thiocaldithrix dubininis</name>
    <dbReference type="NCBI Taxonomy" id="3080823"/>
    <lineage>
        <taxon>Bacteria</taxon>
        <taxon>Pseudomonadati</taxon>
        <taxon>Pseudomonadota</taxon>
        <taxon>Gammaproteobacteria</taxon>
        <taxon>Thiotrichales</taxon>
        <taxon>Thiotrichaceae</taxon>
        <taxon>Candidatus Thiocaldithrix</taxon>
    </lineage>
</organism>
<dbReference type="GO" id="GO:0030288">
    <property type="term" value="C:outer membrane-bounded periplasmic space"/>
    <property type="evidence" value="ECO:0007669"/>
    <property type="project" value="TreeGrafter"/>
</dbReference>
<dbReference type="GO" id="GO:0008236">
    <property type="term" value="F:serine-type peptidase activity"/>
    <property type="evidence" value="ECO:0007669"/>
    <property type="project" value="UniProtKB-KW"/>
</dbReference>
<proteinExistence type="inferred from homology"/>
<dbReference type="EMBL" id="CP124755">
    <property type="protein sequence ID" value="WGZ91288.1"/>
    <property type="molecule type" value="Genomic_DNA"/>
</dbReference>
<dbReference type="GO" id="GO:0006508">
    <property type="term" value="P:proteolysis"/>
    <property type="evidence" value="ECO:0007669"/>
    <property type="project" value="UniProtKB-KW"/>
</dbReference>
<dbReference type="PROSITE" id="PS50106">
    <property type="entry name" value="PDZ"/>
    <property type="match status" value="1"/>
</dbReference>
<dbReference type="Pfam" id="PF13180">
    <property type="entry name" value="PDZ_2"/>
    <property type="match status" value="1"/>
</dbReference>
<dbReference type="CDD" id="cd06782">
    <property type="entry name" value="cpPDZ_CPP-like"/>
    <property type="match status" value="1"/>
</dbReference>
<evidence type="ECO:0000256" key="3">
    <source>
        <dbReference type="ARBA" id="ARBA00022801"/>
    </source>
</evidence>
<dbReference type="Pfam" id="PF03572">
    <property type="entry name" value="Peptidase_S41"/>
    <property type="match status" value="1"/>
</dbReference>
<sequence length="502" mass="54417">MQTRYRVLAGTLAGMVVGVTTSISLNVFAFKQTVESTPPLNELQQFSEVYSRIKESYVEEPKDKELMTNAIRGMLNGLDPHSAYLDEEEFKELQVGTSGEFGGLGIEVGMEDGFVKVISPIDDTPAQRAGLQAGDLIIRLNETPVKGMTLNDAVKLMRGKPDTNIDLLVVREGKDKPFKVTLKRAIIQVKSVKNRLLEPGYGYVRVSSFQAKTTESLMEALDALKKENKGDLRGLVLDLRNNPGGVLNAAVGVSDAFLDNGKIVYTEGRVPDAKMEYNANKGDVLNGKPIVVLVNQGSASASEIVSGALQDHKRALIVGQKTFGKGSVQTVLPLDEKTAVKITTARYFTPAGRSIQAEGIKPDIELKPLKVQNADDDNPFEPLSEADLSKHLSNPTNNRASAPADTNDKAKDEAKAEEKAADKPEQKPVDVPPDTEMPTFNKDKNAKAKDKKPEDEDYQLREAVNILKGMDLVSSRNSTAVKPASPAPATADSKTTAPSDKK</sequence>
<evidence type="ECO:0000256" key="4">
    <source>
        <dbReference type="ARBA" id="ARBA00022825"/>
    </source>
</evidence>
<dbReference type="KEGG" id="tdu:QJT80_02165"/>
<dbReference type="PANTHER" id="PTHR32060:SF30">
    <property type="entry name" value="CARBOXY-TERMINAL PROCESSING PROTEASE CTPA"/>
    <property type="match status" value="1"/>
</dbReference>
<keyword evidence="3 5" id="KW-0378">Hydrolase</keyword>
<dbReference type="InterPro" id="IPR036034">
    <property type="entry name" value="PDZ_sf"/>
</dbReference>
<dbReference type="AlphaFoldDB" id="A0AA95H884"/>
<dbReference type="InterPro" id="IPR055210">
    <property type="entry name" value="CtpA/B_N"/>
</dbReference>
<keyword evidence="4 5" id="KW-0720">Serine protease</keyword>
<dbReference type="PANTHER" id="PTHR32060">
    <property type="entry name" value="TAIL-SPECIFIC PROTEASE"/>
    <property type="match status" value="1"/>
</dbReference>
<dbReference type="Gene3D" id="3.30.750.44">
    <property type="match status" value="1"/>
</dbReference>
<dbReference type="InterPro" id="IPR001478">
    <property type="entry name" value="PDZ"/>
</dbReference>
<reference evidence="8" key="2">
    <citation type="submission" date="2023-04" db="EMBL/GenBank/DDBJ databases">
        <authorList>
            <person name="Beletskiy A.V."/>
            <person name="Mardanov A.V."/>
            <person name="Ravin N.V."/>
        </authorList>
    </citation>
    <scope>NUCLEOTIDE SEQUENCE</scope>
    <source>
        <strain evidence="8">GKL-01</strain>
    </source>
</reference>
<evidence type="ECO:0000256" key="1">
    <source>
        <dbReference type="ARBA" id="ARBA00009179"/>
    </source>
</evidence>
<dbReference type="GO" id="GO:0004175">
    <property type="term" value="F:endopeptidase activity"/>
    <property type="evidence" value="ECO:0007669"/>
    <property type="project" value="TreeGrafter"/>
</dbReference>
<evidence type="ECO:0000256" key="2">
    <source>
        <dbReference type="ARBA" id="ARBA00022670"/>
    </source>
</evidence>
<dbReference type="FunFam" id="3.90.226.10:FF:000029">
    <property type="entry name" value="Peptidase, S41 family"/>
    <property type="match status" value="1"/>
</dbReference>
<feature type="compositionally biased region" description="Polar residues" evidence="6">
    <location>
        <begin position="391"/>
        <end position="400"/>
    </location>
</feature>